<dbReference type="Gene3D" id="3.30.710.10">
    <property type="entry name" value="Potassium Channel Kv1.1, Chain A"/>
    <property type="match status" value="1"/>
</dbReference>
<evidence type="ECO:0000256" key="4">
    <source>
        <dbReference type="ARBA" id="ARBA00023242"/>
    </source>
</evidence>
<dbReference type="GO" id="GO:0006511">
    <property type="term" value="P:ubiquitin-dependent protein catabolic process"/>
    <property type="evidence" value="ECO:0007669"/>
    <property type="project" value="InterPro"/>
</dbReference>
<dbReference type="PANTHER" id="PTHR20648">
    <property type="entry name" value="ELONGIN-C"/>
    <property type="match status" value="1"/>
</dbReference>
<evidence type="ECO:0000313" key="7">
    <source>
        <dbReference type="Proteomes" id="UP000283269"/>
    </source>
</evidence>
<comment type="similarity">
    <text evidence="2">Belongs to the SKP1 family.</text>
</comment>
<dbReference type="AlphaFoldDB" id="A0A409XQQ0"/>
<dbReference type="InterPro" id="IPR016073">
    <property type="entry name" value="Skp1_comp_POZ"/>
</dbReference>
<evidence type="ECO:0000256" key="1">
    <source>
        <dbReference type="ARBA" id="ARBA00004123"/>
    </source>
</evidence>
<gene>
    <name evidence="6" type="ORF">CVT25_003661</name>
</gene>
<accession>A0A409XQQ0</accession>
<feature type="non-terminal residue" evidence="6">
    <location>
        <position position="1"/>
    </location>
</feature>
<evidence type="ECO:0000256" key="3">
    <source>
        <dbReference type="ARBA" id="ARBA00021347"/>
    </source>
</evidence>
<keyword evidence="7" id="KW-1185">Reference proteome</keyword>
<dbReference type="STRING" id="93625.A0A409XQQ0"/>
<evidence type="ECO:0000313" key="6">
    <source>
        <dbReference type="EMBL" id="PPQ93129.1"/>
    </source>
</evidence>
<name>A0A409XQQ0_PSICY</name>
<dbReference type="Pfam" id="PF03931">
    <property type="entry name" value="Skp1_POZ"/>
    <property type="match status" value="1"/>
</dbReference>
<dbReference type="GO" id="GO:0005634">
    <property type="term" value="C:nucleus"/>
    <property type="evidence" value="ECO:0007669"/>
    <property type="project" value="UniProtKB-SubCell"/>
</dbReference>
<evidence type="ECO:0000259" key="5">
    <source>
        <dbReference type="Pfam" id="PF03931"/>
    </source>
</evidence>
<keyword evidence="4" id="KW-0539">Nucleus</keyword>
<proteinExistence type="inferred from homology"/>
<dbReference type="InterPro" id="IPR039948">
    <property type="entry name" value="ELC1"/>
</dbReference>
<dbReference type="InterPro" id="IPR011333">
    <property type="entry name" value="SKP1/BTB/POZ_sf"/>
</dbReference>
<dbReference type="Proteomes" id="UP000283269">
    <property type="component" value="Unassembled WGS sequence"/>
</dbReference>
<dbReference type="SMART" id="SM00512">
    <property type="entry name" value="Skp1"/>
    <property type="match status" value="1"/>
</dbReference>
<comment type="subcellular location">
    <subcellularLocation>
        <location evidence="1">Nucleus</location>
    </subcellularLocation>
</comment>
<sequence>ATSEETAASTTNKDSEWVRLQSSDGFSYLVKRKVAQASGTIRNMLDPEGGYAEALSKVCEIRERGIIVEKLVEYMSFKTYYESINTKDEIPLNEFLERINPEIILELYAYFLHKFNLHILTVPVIKATCS</sequence>
<dbReference type="SUPFAM" id="SSF54695">
    <property type="entry name" value="POZ domain"/>
    <property type="match status" value="1"/>
</dbReference>
<dbReference type="InterPro" id="IPR001232">
    <property type="entry name" value="SKP1-like"/>
</dbReference>
<feature type="domain" description="SKP1 component POZ" evidence="5">
    <location>
        <begin position="18"/>
        <end position="77"/>
    </location>
</feature>
<comment type="caution">
    <text evidence="6">The sequence shown here is derived from an EMBL/GenBank/DDBJ whole genome shotgun (WGS) entry which is preliminary data.</text>
</comment>
<organism evidence="6 7">
    <name type="scientific">Psilocybe cyanescens</name>
    <dbReference type="NCBI Taxonomy" id="93625"/>
    <lineage>
        <taxon>Eukaryota</taxon>
        <taxon>Fungi</taxon>
        <taxon>Dikarya</taxon>
        <taxon>Basidiomycota</taxon>
        <taxon>Agaricomycotina</taxon>
        <taxon>Agaricomycetes</taxon>
        <taxon>Agaricomycetidae</taxon>
        <taxon>Agaricales</taxon>
        <taxon>Agaricineae</taxon>
        <taxon>Strophariaceae</taxon>
        <taxon>Psilocybe</taxon>
    </lineage>
</organism>
<dbReference type="EMBL" id="NHYD01000844">
    <property type="protein sequence ID" value="PPQ93129.1"/>
    <property type="molecule type" value="Genomic_DNA"/>
</dbReference>
<dbReference type="InParanoid" id="A0A409XQQ0"/>
<dbReference type="OrthoDB" id="249087at2759"/>
<dbReference type="FunCoup" id="A0A409XQQ0">
    <property type="interactions" value="308"/>
</dbReference>
<protein>
    <recommendedName>
        <fullName evidence="3">Elongin-C</fullName>
    </recommendedName>
</protein>
<reference evidence="6 7" key="1">
    <citation type="journal article" date="2018" name="Evol. Lett.">
        <title>Horizontal gene cluster transfer increased hallucinogenic mushroom diversity.</title>
        <authorList>
            <person name="Reynolds H.T."/>
            <person name="Vijayakumar V."/>
            <person name="Gluck-Thaler E."/>
            <person name="Korotkin H.B."/>
            <person name="Matheny P.B."/>
            <person name="Slot J.C."/>
        </authorList>
    </citation>
    <scope>NUCLEOTIDE SEQUENCE [LARGE SCALE GENOMIC DNA]</scope>
    <source>
        <strain evidence="6 7">2631</strain>
    </source>
</reference>
<dbReference type="FunFam" id="3.30.710.10:FF:000035">
    <property type="entry name" value="Elongin C transcription elongation factor"/>
    <property type="match status" value="1"/>
</dbReference>
<evidence type="ECO:0000256" key="2">
    <source>
        <dbReference type="ARBA" id="ARBA00009993"/>
    </source>
</evidence>